<evidence type="ECO:0000256" key="1">
    <source>
        <dbReference type="SAM" id="Coils"/>
    </source>
</evidence>
<proteinExistence type="predicted"/>
<evidence type="ECO:0000313" key="2">
    <source>
        <dbReference type="EMBL" id="VWL87587.1"/>
    </source>
</evidence>
<dbReference type="GO" id="GO:0005198">
    <property type="term" value="F:structural molecule activity"/>
    <property type="evidence" value="ECO:0007669"/>
    <property type="project" value="InterPro"/>
</dbReference>
<gene>
    <name evidence="2" type="ORF">CKJAJONC_01156</name>
</gene>
<dbReference type="InterPro" id="IPR009319">
    <property type="entry name" value="Phage_A118_VSP1"/>
</dbReference>
<feature type="coiled-coil region" evidence="1">
    <location>
        <begin position="294"/>
        <end position="321"/>
    </location>
</feature>
<sequence>MLGPDYIEHFTDAAQGAMDEYTLRLVCIYAALIGSIDFEGDSAYSQAARKAALAAKDVQKAMNEEGRRAAREAAKAAAEAVAKSAEADLATLGTAMGALSKTMQWRLHNSARATAAGVQDVVSRDNLKMPANVQRAYLEVVAQAVARVNSGMAGYEQATREAVLKLARRGVSVVDYKSGAWAQADVAMRRHIRTQAVQAGSRNTLELLEETGHDLVQTSSHGGARESHAKWQGRVFSLSGKSKKYPPFYRETGYGSVDGLCGANCKHDFGIYVEGQQLRYERDPDGGDEKREERYQAEQKQRELERGIRAAKREATALEAAGLDNTKERLRLGKLQKRQREHIAAHPYLSRERTREAAVESKERIYPLATDKTWVREKFMPGKGAGTAADVSRRAVNGRAYHDKVASLPIPKRASEAVYAESRRILRDRDGTGYERMSVVSWKKGERVTDTFGHGLKSQACGLTAKQVEACRRTKGGVVLIHNHPMSSPPSWTDIRTVAENDWVRSSVVACHDGTIYEIKVNDRSVVQAYEELRELAKRECPNVGGDVIDQLATEMLYERNEEAKWFRLTKKK</sequence>
<dbReference type="AlphaFoldDB" id="A0A5K1IK12"/>
<name>A0A5K1IK12_9ACTN</name>
<protein>
    <submittedName>
        <fullName evidence="2">Phage minor capsid protein 2</fullName>
    </submittedName>
</protein>
<evidence type="ECO:0000313" key="3">
    <source>
        <dbReference type="Proteomes" id="UP000368032"/>
    </source>
</evidence>
<dbReference type="Pfam" id="PF06152">
    <property type="entry name" value="Phage_min_cap2"/>
    <property type="match status" value="1"/>
</dbReference>
<dbReference type="Proteomes" id="UP000368032">
    <property type="component" value="Unassembled WGS sequence"/>
</dbReference>
<reference evidence="2 3" key="1">
    <citation type="submission" date="2019-10" db="EMBL/GenBank/DDBJ databases">
        <authorList>
            <person name="Wolf R A."/>
        </authorList>
    </citation>
    <scope>NUCLEOTIDE SEQUENCE [LARGE SCALE GENOMIC DNA]</scope>
    <source>
        <strain evidence="2">Collinsella_aerofaciens_DSM_13712</strain>
    </source>
</reference>
<keyword evidence="1" id="KW-0175">Coiled coil</keyword>
<dbReference type="EMBL" id="CABWIF010000002">
    <property type="protein sequence ID" value="VWL87587.1"/>
    <property type="molecule type" value="Genomic_DNA"/>
</dbReference>
<organism evidence="2 3">
    <name type="scientific">Collinsella aerofaciens</name>
    <dbReference type="NCBI Taxonomy" id="74426"/>
    <lineage>
        <taxon>Bacteria</taxon>
        <taxon>Bacillati</taxon>
        <taxon>Actinomycetota</taxon>
        <taxon>Coriobacteriia</taxon>
        <taxon>Coriobacteriales</taxon>
        <taxon>Coriobacteriaceae</taxon>
        <taxon>Collinsella</taxon>
    </lineage>
</organism>
<accession>A0A5K1IK12</accession>